<dbReference type="Proteomes" id="UP000230353">
    <property type="component" value="Unassembled WGS sequence"/>
</dbReference>
<evidence type="ECO:0008006" key="11">
    <source>
        <dbReference type="Google" id="ProtNLM"/>
    </source>
</evidence>
<evidence type="ECO:0000256" key="3">
    <source>
        <dbReference type="ARBA" id="ARBA00022670"/>
    </source>
</evidence>
<evidence type="ECO:0000256" key="4">
    <source>
        <dbReference type="ARBA" id="ARBA00022723"/>
    </source>
</evidence>
<dbReference type="GO" id="GO:0004177">
    <property type="term" value="F:aminopeptidase activity"/>
    <property type="evidence" value="ECO:0007669"/>
    <property type="project" value="UniProtKB-UniRule"/>
</dbReference>
<dbReference type="AlphaFoldDB" id="A0A2H0WN08"/>
<comment type="cofactor">
    <cofactor evidence="8">
        <name>a divalent metal cation</name>
        <dbReference type="ChEBI" id="CHEBI:60240"/>
    </cofactor>
    <text evidence="8">Binds 2 divalent metal cations per subunit.</text>
</comment>
<gene>
    <name evidence="9" type="ORF">COT67_02475</name>
</gene>
<dbReference type="SUPFAM" id="SSF53187">
    <property type="entry name" value="Zn-dependent exopeptidases"/>
    <property type="match status" value="1"/>
</dbReference>
<keyword evidence="5" id="KW-0378">Hydrolase</keyword>
<feature type="active site" description="Proton acceptor" evidence="7">
    <location>
        <position position="205"/>
    </location>
</feature>
<feature type="binding site" evidence="8">
    <location>
        <position position="65"/>
    </location>
    <ligand>
        <name>Zn(2+)</name>
        <dbReference type="ChEBI" id="CHEBI:29105"/>
        <label>1</label>
    </ligand>
</feature>
<dbReference type="PANTHER" id="PTHR32481">
    <property type="entry name" value="AMINOPEPTIDASE"/>
    <property type="match status" value="1"/>
</dbReference>
<name>A0A2H0WN08_9BACT</name>
<proteinExistence type="inferred from homology"/>
<reference evidence="10" key="1">
    <citation type="submission" date="2017-09" db="EMBL/GenBank/DDBJ databases">
        <title>Depth-based differentiation of microbial function through sediment-hosted aquifers and enrichment of novel symbionts in the deep terrestrial subsurface.</title>
        <authorList>
            <person name="Probst A.J."/>
            <person name="Ladd B."/>
            <person name="Jarett J.K."/>
            <person name="Geller-Mcgrath D.E."/>
            <person name="Sieber C.M.K."/>
            <person name="Emerson J.B."/>
            <person name="Anantharaman K."/>
            <person name="Thomas B.C."/>
            <person name="Malmstrom R."/>
            <person name="Stieglmeier M."/>
            <person name="Klingl A."/>
            <person name="Woyke T."/>
            <person name="Ryan C.M."/>
            <person name="Banfield J.F."/>
        </authorList>
    </citation>
    <scope>NUCLEOTIDE SEQUENCE [LARGE SCALE GENOMIC DNA]</scope>
</reference>
<comment type="similarity">
    <text evidence="1 6">Belongs to the peptidase M42 family.</text>
</comment>
<evidence type="ECO:0000313" key="10">
    <source>
        <dbReference type="Proteomes" id="UP000230353"/>
    </source>
</evidence>
<feature type="binding site" evidence="8">
    <location>
        <position position="206"/>
    </location>
    <ligand>
        <name>Zn(2+)</name>
        <dbReference type="ChEBI" id="CHEBI:29105"/>
        <label>2</label>
    </ligand>
</feature>
<evidence type="ECO:0000256" key="7">
    <source>
        <dbReference type="PIRSR" id="PIRSR001123-1"/>
    </source>
</evidence>
<dbReference type="Gene3D" id="2.40.30.40">
    <property type="entry name" value="Peptidase M42, domain 2"/>
    <property type="match status" value="1"/>
</dbReference>
<keyword evidence="4 8" id="KW-0479">Metal-binding</keyword>
<keyword evidence="2" id="KW-0031">Aminopeptidase</keyword>
<evidence type="ECO:0000313" key="9">
    <source>
        <dbReference type="EMBL" id="PIS13309.1"/>
    </source>
</evidence>
<evidence type="ECO:0000256" key="6">
    <source>
        <dbReference type="PIRNR" id="PIRNR001123"/>
    </source>
</evidence>
<evidence type="ECO:0000256" key="5">
    <source>
        <dbReference type="ARBA" id="ARBA00022801"/>
    </source>
</evidence>
<accession>A0A2H0WN08</accession>
<dbReference type="EMBL" id="PEZL01000035">
    <property type="protein sequence ID" value="PIS13309.1"/>
    <property type="molecule type" value="Genomic_DNA"/>
</dbReference>
<dbReference type="PIRSF" id="PIRSF001123">
    <property type="entry name" value="PepA_GA"/>
    <property type="match status" value="1"/>
</dbReference>
<comment type="caution">
    <text evidence="9">The sequence shown here is derived from an EMBL/GenBank/DDBJ whole genome shotgun (WGS) entry which is preliminary data.</text>
</comment>
<keyword evidence="3" id="KW-0645">Protease</keyword>
<feature type="binding site" evidence="8">
    <location>
        <position position="173"/>
    </location>
    <ligand>
        <name>Zn(2+)</name>
        <dbReference type="ChEBI" id="CHEBI:29105"/>
        <label>2</label>
    </ligand>
</feature>
<dbReference type="SUPFAM" id="SSF101821">
    <property type="entry name" value="Aminopeptidase/glucanase lid domain"/>
    <property type="match status" value="1"/>
</dbReference>
<sequence>MDKNFLKELLEIGSPSGYEKKAAELWVGRAKKFCDMTKIDIHGNGIAGITNVLNERPSSIMLAGHIDEIGLIISHIDKEIIYFQTIGGWDPQIFPGQRVRIHTKTNETIKGCIGRKPIHSLSEKEKTQAVKKEDLWIDVGNKERAKKVSVGDYAVIDYGAEFWNNILVARGIDDRVDTFIILEALLKMKKDKLEKAVYAVATVQEEIGLRGAITSAYSINPSIGLAVDVTFASDYPGANKKNGDIRLGEGPVIAIGPNITPSIHEALVATAKKNKIPYQPILKLLKLNFHNFYSRTKSLIFSEFCCLSFNHSIVFLLYCSSPPKKSNKNFRWVNEGKFFLPT</sequence>
<evidence type="ECO:0000256" key="1">
    <source>
        <dbReference type="ARBA" id="ARBA00006272"/>
    </source>
</evidence>
<dbReference type="Gene3D" id="3.40.630.10">
    <property type="entry name" value="Zn peptidases"/>
    <property type="match status" value="1"/>
</dbReference>
<dbReference type="PANTHER" id="PTHR32481:SF20">
    <property type="entry name" value="AMINOPEPTIDASE YSDC"/>
    <property type="match status" value="1"/>
</dbReference>
<evidence type="ECO:0000256" key="2">
    <source>
        <dbReference type="ARBA" id="ARBA00022438"/>
    </source>
</evidence>
<feature type="binding site" evidence="8">
    <location>
        <position position="228"/>
    </location>
    <ligand>
        <name>Zn(2+)</name>
        <dbReference type="ChEBI" id="CHEBI:29105"/>
        <label>1</label>
    </ligand>
</feature>
<feature type="binding site" evidence="8">
    <location>
        <position position="173"/>
    </location>
    <ligand>
        <name>Zn(2+)</name>
        <dbReference type="ChEBI" id="CHEBI:29105"/>
        <label>1</label>
    </ligand>
</feature>
<dbReference type="InterPro" id="IPR008007">
    <property type="entry name" value="Peptidase_M42"/>
</dbReference>
<dbReference type="InterPro" id="IPR051464">
    <property type="entry name" value="Peptidase_M42_aminopept"/>
</dbReference>
<dbReference type="InterPro" id="IPR023367">
    <property type="entry name" value="Peptidase_M42_dom2"/>
</dbReference>
<dbReference type="Pfam" id="PF05343">
    <property type="entry name" value="Peptidase_M42"/>
    <property type="match status" value="1"/>
</dbReference>
<dbReference type="GO" id="GO:0006508">
    <property type="term" value="P:proteolysis"/>
    <property type="evidence" value="ECO:0007669"/>
    <property type="project" value="UniProtKB-KW"/>
</dbReference>
<protein>
    <recommendedName>
        <fullName evidence="11">Endoglucanase</fullName>
    </recommendedName>
</protein>
<evidence type="ECO:0000256" key="8">
    <source>
        <dbReference type="PIRSR" id="PIRSR001123-2"/>
    </source>
</evidence>
<dbReference type="GO" id="GO:0046872">
    <property type="term" value="F:metal ion binding"/>
    <property type="evidence" value="ECO:0007669"/>
    <property type="project" value="UniProtKB-UniRule"/>
</dbReference>
<organism evidence="9 10">
    <name type="scientific">Candidatus Tagabacteria bacterium CG09_land_8_20_14_0_10_41_14</name>
    <dbReference type="NCBI Taxonomy" id="1975021"/>
    <lineage>
        <taxon>Bacteria</taxon>
        <taxon>Candidatus Tagaibacteriota</taxon>
    </lineage>
</organism>